<keyword evidence="3" id="KW-0560">Oxidoreductase</keyword>
<reference evidence="7 8" key="1">
    <citation type="submission" date="2020-09" db="EMBL/GenBank/DDBJ databases">
        <title>Roseomonas.</title>
        <authorList>
            <person name="Zhu W."/>
        </authorList>
    </citation>
    <scope>NUCLEOTIDE SEQUENCE [LARGE SCALE GENOMIC DNA]</scope>
    <source>
        <strain evidence="7 8">1311</strain>
    </source>
</reference>
<evidence type="ECO:0000256" key="5">
    <source>
        <dbReference type="ARBA" id="ARBA00033748"/>
    </source>
</evidence>
<dbReference type="RefSeq" id="WP_237182156.1">
    <property type="nucleotide sequence ID" value="NZ_CP061091.1"/>
</dbReference>
<evidence type="ECO:0000256" key="1">
    <source>
        <dbReference type="ARBA" id="ARBA00022630"/>
    </source>
</evidence>
<protein>
    <submittedName>
        <fullName evidence="7">LLM class flavin-dependent oxidoreductase</fullName>
    </submittedName>
</protein>
<comment type="caution">
    <text evidence="7">The sequence shown here is derived from an EMBL/GenBank/DDBJ whole genome shotgun (WGS) entry which is preliminary data.</text>
</comment>
<dbReference type="PIRSF" id="PIRSF000337">
    <property type="entry name" value="NTA_MOA"/>
    <property type="match status" value="1"/>
</dbReference>
<comment type="similarity">
    <text evidence="5">Belongs to the NtaA/SnaA/DszA monooxygenase family.</text>
</comment>
<organism evidence="7 8">
    <name type="scientific">Roseomonas marmotae</name>
    <dbReference type="NCBI Taxonomy" id="2768161"/>
    <lineage>
        <taxon>Bacteria</taxon>
        <taxon>Pseudomonadati</taxon>
        <taxon>Pseudomonadota</taxon>
        <taxon>Alphaproteobacteria</taxon>
        <taxon>Acetobacterales</taxon>
        <taxon>Roseomonadaceae</taxon>
        <taxon>Roseomonas</taxon>
    </lineage>
</organism>
<gene>
    <name evidence="7" type="ORF">IAI60_02245</name>
</gene>
<accession>A0ABS3K7L7</accession>
<evidence type="ECO:0000259" key="6">
    <source>
        <dbReference type="Pfam" id="PF00296"/>
    </source>
</evidence>
<dbReference type="PANTHER" id="PTHR30011">
    <property type="entry name" value="ALKANESULFONATE MONOOXYGENASE-RELATED"/>
    <property type="match status" value="1"/>
</dbReference>
<dbReference type="PANTHER" id="PTHR30011:SF16">
    <property type="entry name" value="C2H2 FINGER DOMAIN TRANSCRIPTION FACTOR (EUROFUNG)-RELATED"/>
    <property type="match status" value="1"/>
</dbReference>
<dbReference type="EMBL" id="JACTNF010000002">
    <property type="protein sequence ID" value="MBO1073425.1"/>
    <property type="molecule type" value="Genomic_DNA"/>
</dbReference>
<name>A0ABS3K7L7_9PROT</name>
<dbReference type="NCBIfam" id="TIGR03860">
    <property type="entry name" value="FMN_nitrolo"/>
    <property type="match status" value="1"/>
</dbReference>
<evidence type="ECO:0000256" key="3">
    <source>
        <dbReference type="ARBA" id="ARBA00023002"/>
    </source>
</evidence>
<dbReference type="CDD" id="cd01095">
    <property type="entry name" value="Nitrilotriacetate_monoxgenase"/>
    <property type="match status" value="1"/>
</dbReference>
<dbReference type="InterPro" id="IPR011251">
    <property type="entry name" value="Luciferase-like_dom"/>
</dbReference>
<dbReference type="Pfam" id="PF00296">
    <property type="entry name" value="Bac_luciferase"/>
    <property type="match status" value="1"/>
</dbReference>
<feature type="domain" description="Luciferase-like" evidence="6">
    <location>
        <begin position="20"/>
        <end position="386"/>
    </location>
</feature>
<proteinExistence type="inferred from homology"/>
<evidence type="ECO:0000313" key="7">
    <source>
        <dbReference type="EMBL" id="MBO1073425.1"/>
    </source>
</evidence>
<dbReference type="Gene3D" id="3.20.20.30">
    <property type="entry name" value="Luciferase-like domain"/>
    <property type="match status" value="1"/>
</dbReference>
<dbReference type="SUPFAM" id="SSF51679">
    <property type="entry name" value="Bacterial luciferase-like"/>
    <property type="match status" value="1"/>
</dbReference>
<evidence type="ECO:0000256" key="2">
    <source>
        <dbReference type="ARBA" id="ARBA00022643"/>
    </source>
</evidence>
<dbReference type="Proteomes" id="UP001518990">
    <property type="component" value="Unassembled WGS sequence"/>
</dbReference>
<evidence type="ECO:0000313" key="8">
    <source>
        <dbReference type="Proteomes" id="UP001518990"/>
    </source>
</evidence>
<keyword evidence="4" id="KW-0503">Monooxygenase</keyword>
<dbReference type="InterPro" id="IPR036661">
    <property type="entry name" value="Luciferase-like_sf"/>
</dbReference>
<keyword evidence="8" id="KW-1185">Reference proteome</keyword>
<keyword evidence="1" id="KW-0285">Flavoprotein</keyword>
<dbReference type="InterPro" id="IPR051260">
    <property type="entry name" value="Diverse_substr_monoxygenases"/>
</dbReference>
<keyword evidence="2" id="KW-0288">FMN</keyword>
<evidence type="ECO:0000256" key="4">
    <source>
        <dbReference type="ARBA" id="ARBA00023033"/>
    </source>
</evidence>
<dbReference type="InterPro" id="IPR016215">
    <property type="entry name" value="NTA_MOA"/>
</dbReference>
<sequence>MTARRMRLGMSMRGIGYHIAAWRHPDTPAGGQMELDFYARVVAAAERGLFDMVFLADGIAVRATDDPPGSMSRGATNVVDLEPLTLLAALAPLTRRIGLVATASTTYNEPYHIARKFASLDHLSGGRAGWNAVTSWTDEEARNFNRDTHLDYGTRYDRAAEFLQVVRGLWDSWEPDAFTRDKASGIFFDPSKMHRLDHKGRFFQVRGPLNVAPCPQGHPVVVQAGASDQGRELAAATADVIFAASQRLEDAQAYYADVKRRCLAYGRSPDDLKVLPGLSVIVGRTEREARDKLEALQALIDPLLGLAALSRIMGDLSGHDVDGPVPEPVNPPIRSRAEVLHKLARQEGLTIRQLYLRTVVSSGHRSVVGTPAQVADAMEHWFTSGAADGYNILPAQQPNGIEDFVELVVPELQRRGLFRTEYEGRTLRENLGLPDWKAVRAAG</sequence>